<sequence length="38" mass="4202">MDAALAVRARGELPAGVWRRVFALLGVVSVPFFRAFRV</sequence>
<name>A0A6J4PAS7_9ACTN</name>
<organism evidence="1">
    <name type="scientific">uncultured Rubrobacteraceae bacterium</name>
    <dbReference type="NCBI Taxonomy" id="349277"/>
    <lineage>
        <taxon>Bacteria</taxon>
        <taxon>Bacillati</taxon>
        <taxon>Actinomycetota</taxon>
        <taxon>Rubrobacteria</taxon>
        <taxon>Rubrobacterales</taxon>
        <taxon>Rubrobacteraceae</taxon>
        <taxon>environmental samples</taxon>
    </lineage>
</organism>
<proteinExistence type="predicted"/>
<dbReference type="AlphaFoldDB" id="A0A6J4PAS7"/>
<gene>
    <name evidence="1" type="ORF">AVDCRST_MAG78-61</name>
</gene>
<accession>A0A6J4PAS7</accession>
<protein>
    <submittedName>
        <fullName evidence="1">Uncharacterized protein</fullName>
    </submittedName>
</protein>
<evidence type="ECO:0000313" key="1">
    <source>
        <dbReference type="EMBL" id="CAA9404959.1"/>
    </source>
</evidence>
<dbReference type="EMBL" id="CADCVB010000002">
    <property type="protein sequence ID" value="CAA9404959.1"/>
    <property type="molecule type" value="Genomic_DNA"/>
</dbReference>
<reference evidence="1" key="1">
    <citation type="submission" date="2020-02" db="EMBL/GenBank/DDBJ databases">
        <authorList>
            <person name="Meier V. D."/>
        </authorList>
    </citation>
    <scope>NUCLEOTIDE SEQUENCE</scope>
    <source>
        <strain evidence="1">AVDCRST_MAG78</strain>
    </source>
</reference>